<evidence type="ECO:0000313" key="3">
    <source>
        <dbReference type="EMBL" id="ENN89819.1"/>
    </source>
</evidence>
<dbReference type="STRING" id="363754.RHSP_80916"/>
<dbReference type="SUPFAM" id="SSF140990">
    <property type="entry name" value="FtsH protease domain-like"/>
    <property type="match status" value="1"/>
</dbReference>
<dbReference type="SUPFAM" id="SSF52540">
    <property type="entry name" value="P-loop containing nucleoside triphosphate hydrolases"/>
    <property type="match status" value="1"/>
</dbReference>
<dbReference type="InterPro" id="IPR003959">
    <property type="entry name" value="ATPase_AAA_core"/>
</dbReference>
<dbReference type="GO" id="GO:0005886">
    <property type="term" value="C:plasma membrane"/>
    <property type="evidence" value="ECO:0007669"/>
    <property type="project" value="TreeGrafter"/>
</dbReference>
<feature type="domain" description="AAA+ ATPase" evidence="2">
    <location>
        <begin position="281"/>
        <end position="421"/>
    </location>
</feature>
<dbReference type="Proteomes" id="UP000012429">
    <property type="component" value="Unassembled WGS sequence"/>
</dbReference>
<organism evidence="3 4">
    <name type="scientific">Rhizobium freirei PRF 81</name>
    <dbReference type="NCBI Taxonomy" id="363754"/>
    <lineage>
        <taxon>Bacteria</taxon>
        <taxon>Pseudomonadati</taxon>
        <taxon>Pseudomonadota</taxon>
        <taxon>Alphaproteobacteria</taxon>
        <taxon>Hyphomicrobiales</taxon>
        <taxon>Rhizobiaceae</taxon>
        <taxon>Rhizobium/Agrobacterium group</taxon>
        <taxon>Rhizobium</taxon>
    </lineage>
</organism>
<dbReference type="AlphaFoldDB" id="N6UBB1"/>
<dbReference type="PROSITE" id="PS00674">
    <property type="entry name" value="AAA"/>
    <property type="match status" value="1"/>
</dbReference>
<dbReference type="PANTHER" id="PTHR23076:SF97">
    <property type="entry name" value="ATP-DEPENDENT ZINC METALLOPROTEASE YME1L1"/>
    <property type="match status" value="1"/>
</dbReference>
<dbReference type="GO" id="GO:0004176">
    <property type="term" value="F:ATP-dependent peptidase activity"/>
    <property type="evidence" value="ECO:0007669"/>
    <property type="project" value="InterPro"/>
</dbReference>
<dbReference type="EMBL" id="AQHN01000001">
    <property type="protein sequence ID" value="ENN89819.1"/>
    <property type="molecule type" value="Genomic_DNA"/>
</dbReference>
<dbReference type="InterPro" id="IPR003960">
    <property type="entry name" value="ATPase_AAA_CS"/>
</dbReference>
<dbReference type="Gene3D" id="1.20.58.760">
    <property type="entry name" value="Peptidase M41"/>
    <property type="match status" value="1"/>
</dbReference>
<dbReference type="GO" id="GO:0030163">
    <property type="term" value="P:protein catabolic process"/>
    <property type="evidence" value="ECO:0007669"/>
    <property type="project" value="TreeGrafter"/>
</dbReference>
<dbReference type="SMART" id="SM00382">
    <property type="entry name" value="AAA"/>
    <property type="match status" value="1"/>
</dbReference>
<proteinExistence type="inferred from homology"/>
<accession>N6UBB1</accession>
<evidence type="ECO:0000256" key="1">
    <source>
        <dbReference type="RuleBase" id="RU003651"/>
    </source>
</evidence>
<dbReference type="InterPro" id="IPR027417">
    <property type="entry name" value="P-loop_NTPase"/>
</dbReference>
<gene>
    <name evidence="3" type="ORF">RHSP_80916</name>
</gene>
<keyword evidence="1" id="KW-0067">ATP-binding</keyword>
<comment type="similarity">
    <text evidence="1">Belongs to the AAA ATPase family.</text>
</comment>
<dbReference type="Gene3D" id="3.40.50.300">
    <property type="entry name" value="P-loop containing nucleotide triphosphate hydrolases"/>
    <property type="match status" value="1"/>
</dbReference>
<name>N6UBB1_9HYPH</name>
<keyword evidence="1" id="KW-0547">Nucleotide-binding</keyword>
<dbReference type="GO" id="GO:0006508">
    <property type="term" value="P:proteolysis"/>
    <property type="evidence" value="ECO:0007669"/>
    <property type="project" value="InterPro"/>
</dbReference>
<sequence length="674" mass="75276">MFGRHRVWPSEAPRWREDCHQSDIRLPRMRWTAFRANEEPLVQVEFDRRSRRPGMKHRITAAAFKELKRNLGLFLSTCSLRATLRPFCQFRHDTRGIFVVIVSARWIRRYERAAELLITGERRVLFQRDVSRRLVHVIEPSSKQRNDERIDTLGVHHQLIVLTTSFDIVPANVRRAADVIIDVRSPTARHIAAGRRLAGLPPLPRDLLRKLAQQDMNTIESLAGRQSLSETDFPLVDARQSVNKIPRLSGLPGFAIARTWVAELKRDLRDWKAGTLGWKDVDHGAILSGAPGTGKTFFAAALAAELEIPLIATSVAAWQASGDGYLGDMLKAMRASFTEARSKKCAILFIDEIDGIGRRGSRGRNAYYESNVVNCFLELTDGLVDIEGVILLGATNRLEDIDPAVLRSGRFEEHFYFDLPNDEERAAILCHHVSQVVDVSQVRSVTDGLRTATPADLQKLARKAKRSARSRGSAVTLEDLKTSLPARRKLPEAAVHRIAVHECGHAIVALASRLVDELVVELEDSVLEERVDLQQGGRVHYQMTETVLPTEATLLARIRIALAGMAAEEVVQGSRSIGGAGATGSDLDTATQIASKMVLSYGMGKSLRFHADQQRIAAGFMPTMEFHAEISGILSKEYRAAKELLGKEKARLMRMAAELVVDRRMEIKRDARLQ</sequence>
<dbReference type="GO" id="GO:0005524">
    <property type="term" value="F:ATP binding"/>
    <property type="evidence" value="ECO:0007669"/>
    <property type="project" value="UniProtKB-KW"/>
</dbReference>
<dbReference type="GO" id="GO:0004222">
    <property type="term" value="F:metalloendopeptidase activity"/>
    <property type="evidence" value="ECO:0007669"/>
    <property type="project" value="InterPro"/>
</dbReference>
<dbReference type="Gene3D" id="1.10.8.60">
    <property type="match status" value="1"/>
</dbReference>
<dbReference type="InterPro" id="IPR000642">
    <property type="entry name" value="Peptidase_M41"/>
</dbReference>
<evidence type="ECO:0000259" key="2">
    <source>
        <dbReference type="SMART" id="SM00382"/>
    </source>
</evidence>
<dbReference type="PATRIC" id="fig|363754.4.peg.28"/>
<reference evidence="3 4" key="1">
    <citation type="journal article" date="2012" name="BMC Genomics">
        <title>Genomic basis of broad host range and environmental adaptability of Rhizobium tropici CIAT 899 and Rhizobium sp. PRF 81 which are used in inoculants for common bean (Phaseolus vulgaris L.).</title>
        <authorList>
            <person name="Ormeno-Orrillo E."/>
            <person name="Menna P."/>
            <person name="Almeida L.G."/>
            <person name="Ollero F.J."/>
            <person name="Nicolas M.F."/>
            <person name="Pains Rodrigues E."/>
            <person name="Shigueyoshi Nakatani A."/>
            <person name="Silva Batista J.S."/>
            <person name="Oliveira Chueire L.M."/>
            <person name="Souza R.C."/>
            <person name="Ribeiro Vasconcelos A.T."/>
            <person name="Megias M."/>
            <person name="Hungria M."/>
            <person name="Martinez-Romero E."/>
        </authorList>
    </citation>
    <scope>NUCLEOTIDE SEQUENCE [LARGE SCALE GENOMIC DNA]</scope>
    <source>
        <strain evidence="3 4">PRF 81</strain>
    </source>
</reference>
<keyword evidence="3" id="KW-0378">Hydrolase</keyword>
<dbReference type="InterPro" id="IPR037219">
    <property type="entry name" value="Peptidase_M41-like"/>
</dbReference>
<dbReference type="PANTHER" id="PTHR23076">
    <property type="entry name" value="METALLOPROTEASE M41 FTSH"/>
    <property type="match status" value="1"/>
</dbReference>
<dbReference type="Pfam" id="PF00004">
    <property type="entry name" value="AAA"/>
    <property type="match status" value="1"/>
</dbReference>
<comment type="caution">
    <text evidence="3">The sequence shown here is derived from an EMBL/GenBank/DDBJ whole genome shotgun (WGS) entry which is preliminary data.</text>
</comment>
<dbReference type="InterPro" id="IPR003593">
    <property type="entry name" value="AAA+_ATPase"/>
</dbReference>
<dbReference type="CDD" id="cd19481">
    <property type="entry name" value="RecA-like_protease"/>
    <property type="match status" value="1"/>
</dbReference>
<keyword evidence="4" id="KW-1185">Reference proteome</keyword>
<dbReference type="Pfam" id="PF01434">
    <property type="entry name" value="Peptidase_M41"/>
    <property type="match status" value="1"/>
</dbReference>
<evidence type="ECO:0000313" key="4">
    <source>
        <dbReference type="Proteomes" id="UP000012429"/>
    </source>
</evidence>
<protein>
    <submittedName>
        <fullName evidence="3">Putative ATP-dependent hydrolase protein</fullName>
    </submittedName>
</protein>
<dbReference type="GO" id="GO:0016887">
    <property type="term" value="F:ATP hydrolysis activity"/>
    <property type="evidence" value="ECO:0007669"/>
    <property type="project" value="InterPro"/>
</dbReference>